<comment type="similarity">
    <text evidence="2">Belongs to the class-I aminoacyl-tRNA synthetase family.</text>
</comment>
<dbReference type="InterPro" id="IPR002300">
    <property type="entry name" value="aa-tRNA-synth_Ia"/>
</dbReference>
<reference evidence="11" key="3">
    <citation type="submission" date="2025-09" db="UniProtKB">
        <authorList>
            <consortium name="Ensembl"/>
        </authorList>
    </citation>
    <scope>IDENTIFICATION</scope>
</reference>
<organism evidence="11 12">
    <name type="scientific">Ciona savignyi</name>
    <name type="common">Pacific transparent sea squirt</name>
    <dbReference type="NCBI Taxonomy" id="51511"/>
    <lineage>
        <taxon>Eukaryota</taxon>
        <taxon>Metazoa</taxon>
        <taxon>Chordata</taxon>
        <taxon>Tunicata</taxon>
        <taxon>Ascidiacea</taxon>
        <taxon>Phlebobranchia</taxon>
        <taxon>Cionidae</taxon>
        <taxon>Ciona</taxon>
    </lineage>
</organism>
<evidence type="ECO:0000256" key="4">
    <source>
        <dbReference type="ARBA" id="ARBA00022598"/>
    </source>
</evidence>
<dbReference type="AlphaFoldDB" id="H2YL36"/>
<name>H2YL36_CIOSA</name>
<dbReference type="InterPro" id="IPR014729">
    <property type="entry name" value="Rossmann-like_a/b/a_fold"/>
</dbReference>
<evidence type="ECO:0000313" key="12">
    <source>
        <dbReference type="Proteomes" id="UP000007875"/>
    </source>
</evidence>
<reference evidence="12" key="1">
    <citation type="submission" date="2003-08" db="EMBL/GenBank/DDBJ databases">
        <authorList>
            <person name="Birren B."/>
            <person name="Nusbaum C."/>
            <person name="Abebe A."/>
            <person name="Abouelleil A."/>
            <person name="Adekoya E."/>
            <person name="Ait-zahra M."/>
            <person name="Allen N."/>
            <person name="Allen T."/>
            <person name="An P."/>
            <person name="Anderson M."/>
            <person name="Anderson S."/>
            <person name="Arachchi H."/>
            <person name="Armbruster J."/>
            <person name="Bachantsang P."/>
            <person name="Baldwin J."/>
            <person name="Barry A."/>
            <person name="Bayul T."/>
            <person name="Blitshsteyn B."/>
            <person name="Bloom T."/>
            <person name="Blye J."/>
            <person name="Boguslavskiy L."/>
            <person name="Borowsky M."/>
            <person name="Boukhgalter B."/>
            <person name="Brunache A."/>
            <person name="Butler J."/>
            <person name="Calixte N."/>
            <person name="Calvo S."/>
            <person name="Camarata J."/>
            <person name="Campo K."/>
            <person name="Chang J."/>
            <person name="Cheshatsang Y."/>
            <person name="Citroen M."/>
            <person name="Collymore A."/>
            <person name="Considine T."/>
            <person name="Cook A."/>
            <person name="Cooke P."/>
            <person name="Corum B."/>
            <person name="Cuomo C."/>
            <person name="David R."/>
            <person name="Dawoe T."/>
            <person name="Degray S."/>
            <person name="Dodge S."/>
            <person name="Dooley K."/>
            <person name="Dorje P."/>
            <person name="Dorjee K."/>
            <person name="Dorris L."/>
            <person name="Duffey N."/>
            <person name="Dupes A."/>
            <person name="Elkins T."/>
            <person name="Engels R."/>
            <person name="Erickson J."/>
            <person name="Farina A."/>
            <person name="Faro S."/>
            <person name="Ferreira P."/>
            <person name="Fischer H."/>
            <person name="Fitzgerald M."/>
            <person name="Foley K."/>
            <person name="Gage D."/>
            <person name="Galagan J."/>
            <person name="Gearin G."/>
            <person name="Gnerre S."/>
            <person name="Gnirke A."/>
            <person name="Goyette A."/>
            <person name="Graham J."/>
            <person name="Grandbois E."/>
            <person name="Gyaltsen K."/>
            <person name="Hafez N."/>
            <person name="Hagopian D."/>
            <person name="Hagos B."/>
            <person name="Hall J."/>
            <person name="Hatcher B."/>
            <person name="Heller A."/>
            <person name="Higgins H."/>
            <person name="Honan T."/>
            <person name="Horn A."/>
            <person name="Houde N."/>
            <person name="Hughes L."/>
            <person name="Hulme W."/>
            <person name="Husby E."/>
            <person name="Iliev I."/>
            <person name="Jaffe D."/>
            <person name="Jones C."/>
            <person name="Kamal M."/>
            <person name="Kamat A."/>
            <person name="Kamvysselis M."/>
            <person name="Karlsson E."/>
            <person name="Kells C."/>
            <person name="Kieu A."/>
            <person name="Kisner P."/>
            <person name="Kodira C."/>
            <person name="Kulbokas E."/>
            <person name="Labutti K."/>
            <person name="Lama D."/>
            <person name="Landers T."/>
            <person name="Leger J."/>
            <person name="Levine S."/>
            <person name="Lewis D."/>
            <person name="Lewis T."/>
            <person name="Lindblad-toh K."/>
            <person name="Liu X."/>
            <person name="Lokyitsang T."/>
            <person name="Lokyitsang Y."/>
            <person name="Lucien O."/>
            <person name="Lui A."/>
            <person name="Ma L.J."/>
            <person name="Mabbitt R."/>
            <person name="Macdonald J."/>
            <person name="Maclean C."/>
            <person name="Major J."/>
            <person name="Manning J."/>
            <person name="Marabella R."/>
            <person name="Maru K."/>
            <person name="Matthews C."/>
            <person name="Mauceli E."/>
            <person name="Mccarthy M."/>
            <person name="Mcdonough S."/>
            <person name="Mcghee T."/>
            <person name="Meldrim J."/>
            <person name="Meneus L."/>
            <person name="Mesirov J."/>
            <person name="Mihalev A."/>
            <person name="Mihova T."/>
            <person name="Mikkelsen T."/>
            <person name="Mlenga V."/>
            <person name="Moru K."/>
            <person name="Mozes J."/>
            <person name="Mulrain L."/>
            <person name="Munson G."/>
            <person name="Naylor J."/>
            <person name="Newes C."/>
            <person name="Nguyen C."/>
            <person name="Nguyen N."/>
            <person name="Nguyen T."/>
            <person name="Nicol R."/>
            <person name="Nielsen C."/>
            <person name="Nizzari M."/>
            <person name="Norbu C."/>
            <person name="Norbu N."/>
            <person name="O'donnell P."/>
            <person name="Okoawo O."/>
            <person name="O'leary S."/>
            <person name="Omotosho B."/>
            <person name="O'neill K."/>
            <person name="Osman S."/>
            <person name="Parker S."/>
            <person name="Perrin D."/>
            <person name="Phunkhang P."/>
            <person name="Piqani B."/>
            <person name="Purcell S."/>
            <person name="Rachupka T."/>
            <person name="Ramasamy U."/>
            <person name="Rameau R."/>
            <person name="Ray V."/>
            <person name="Raymond C."/>
            <person name="Retta R."/>
            <person name="Richardson S."/>
            <person name="Rise C."/>
            <person name="Rodriguez J."/>
            <person name="Rogers J."/>
            <person name="Rogov P."/>
            <person name="Rutman M."/>
            <person name="Schupbach R."/>
            <person name="Seaman C."/>
            <person name="Settipalli S."/>
            <person name="Sharpe T."/>
            <person name="Sheridan J."/>
            <person name="Sherpa N."/>
            <person name="Shi J."/>
            <person name="Smirnov S."/>
            <person name="Smith C."/>
            <person name="Sougnez C."/>
            <person name="Spencer B."/>
            <person name="Stalker J."/>
            <person name="Stange-thomann N."/>
            <person name="Stavropoulos S."/>
            <person name="Stetson K."/>
            <person name="Stone C."/>
            <person name="Stone S."/>
            <person name="Stubbs M."/>
            <person name="Talamas J."/>
            <person name="Tchuinga P."/>
            <person name="Tenzing P."/>
            <person name="Tesfaye S."/>
            <person name="Theodore J."/>
            <person name="Thoulutsang Y."/>
            <person name="Topham K."/>
            <person name="Towey S."/>
            <person name="Tsamla T."/>
            <person name="Tsomo N."/>
            <person name="Vallee D."/>
            <person name="Vassiliev H."/>
            <person name="Venkataraman V."/>
            <person name="Vinson J."/>
            <person name="Vo A."/>
            <person name="Wade C."/>
            <person name="Wang S."/>
            <person name="Wangchuk T."/>
            <person name="Wangdi T."/>
            <person name="Whittaker C."/>
            <person name="Wilkinson J."/>
            <person name="Wu Y."/>
            <person name="Wyman D."/>
            <person name="Yadav S."/>
            <person name="Yang S."/>
            <person name="Yang X."/>
            <person name="Yeager S."/>
            <person name="Yee E."/>
            <person name="Young G."/>
            <person name="Zainoun J."/>
            <person name="Zembeck L."/>
            <person name="Zimmer A."/>
            <person name="Zody M."/>
            <person name="Lander E."/>
        </authorList>
    </citation>
    <scope>NUCLEOTIDE SEQUENCE [LARGE SCALE GENOMIC DNA]</scope>
</reference>
<dbReference type="InterPro" id="IPR002302">
    <property type="entry name" value="Leu-tRNA-ligase"/>
</dbReference>
<dbReference type="GO" id="GO:0004823">
    <property type="term" value="F:leucine-tRNA ligase activity"/>
    <property type="evidence" value="ECO:0007669"/>
    <property type="project" value="UniProtKB-EC"/>
</dbReference>
<dbReference type="Gene3D" id="3.40.50.620">
    <property type="entry name" value="HUPs"/>
    <property type="match status" value="1"/>
</dbReference>
<dbReference type="Proteomes" id="UP000007875">
    <property type="component" value="Unassembled WGS sequence"/>
</dbReference>
<dbReference type="PANTHER" id="PTHR43740:SF2">
    <property type="entry name" value="LEUCINE--TRNA LIGASE, MITOCHONDRIAL"/>
    <property type="match status" value="1"/>
</dbReference>
<dbReference type="GO" id="GO:0006429">
    <property type="term" value="P:leucyl-tRNA aminoacylation"/>
    <property type="evidence" value="ECO:0007669"/>
    <property type="project" value="InterPro"/>
</dbReference>
<keyword evidence="7" id="KW-0648">Protein biosynthesis</keyword>
<dbReference type="EC" id="6.1.1.4" evidence="3"/>
<keyword evidence="4" id="KW-0436">Ligase</keyword>
<sequence length="213" mass="24205">MTSSSLRDWLISRQRRWGTPIPIVYCPHDGVVAVPEDKLPVVLPKHGENLDEWKITTCPKCGSVATRETDTMDTFVDSSWYFMRFTDPHNHAQPFSKEKCDELMPVDLYIGGKEHAILHLYYARFISHFCADEGLTAHREPFKKLLAQGIIKGKTFKSKSGKYLQKDEVTEKEGRLVETSSGELVTTSFEKMSKSKMNGVEPGDFVSEWGITL</sequence>
<proteinExistence type="inferred from homology"/>
<dbReference type="GO" id="GO:0005739">
    <property type="term" value="C:mitochondrion"/>
    <property type="evidence" value="ECO:0007669"/>
    <property type="project" value="UniProtKB-SubCell"/>
</dbReference>
<evidence type="ECO:0000313" key="11">
    <source>
        <dbReference type="Ensembl" id="ENSCSAVP00000006038.1"/>
    </source>
</evidence>
<dbReference type="Pfam" id="PF00133">
    <property type="entry name" value="tRNA-synt_1"/>
    <property type="match status" value="1"/>
</dbReference>
<dbReference type="SUPFAM" id="SSF52374">
    <property type="entry name" value="Nucleotidylyl transferase"/>
    <property type="match status" value="1"/>
</dbReference>
<comment type="subcellular location">
    <subcellularLocation>
        <location evidence="1">Mitochondrion</location>
    </subcellularLocation>
</comment>
<dbReference type="HOGENOM" id="CLU_1296963_0_0_1"/>
<protein>
    <recommendedName>
        <fullName evidence="3">leucine--tRNA ligase</fullName>
        <ecNumber evidence="3">6.1.1.4</ecNumber>
    </recommendedName>
    <alternativeName>
        <fullName evidence="9">Leucyl-tRNA synthetase</fullName>
    </alternativeName>
</protein>
<dbReference type="GO" id="GO:0032543">
    <property type="term" value="P:mitochondrial translation"/>
    <property type="evidence" value="ECO:0007669"/>
    <property type="project" value="TreeGrafter"/>
</dbReference>
<dbReference type="PANTHER" id="PTHR43740">
    <property type="entry name" value="LEUCYL-TRNA SYNTHETASE"/>
    <property type="match status" value="1"/>
</dbReference>
<dbReference type="Ensembl" id="ENSCSAVT00000006115.1">
    <property type="protein sequence ID" value="ENSCSAVP00000006038.1"/>
    <property type="gene ID" value="ENSCSAVG00000003603.1"/>
</dbReference>
<feature type="domain" description="Aminoacyl-tRNA synthetase class Ia" evidence="10">
    <location>
        <begin position="6"/>
        <end position="156"/>
    </location>
</feature>
<accession>H2YL36</accession>
<dbReference type="GO" id="GO:0005524">
    <property type="term" value="F:ATP binding"/>
    <property type="evidence" value="ECO:0007669"/>
    <property type="project" value="UniProtKB-KW"/>
</dbReference>
<keyword evidence="8" id="KW-0030">Aminoacyl-tRNA synthetase</keyword>
<keyword evidence="5" id="KW-0547">Nucleotide-binding</keyword>
<keyword evidence="12" id="KW-1185">Reference proteome</keyword>
<evidence type="ECO:0000256" key="1">
    <source>
        <dbReference type="ARBA" id="ARBA00004173"/>
    </source>
</evidence>
<reference evidence="11" key="2">
    <citation type="submission" date="2025-08" db="UniProtKB">
        <authorList>
            <consortium name="Ensembl"/>
        </authorList>
    </citation>
    <scope>IDENTIFICATION</scope>
</reference>
<evidence type="ECO:0000256" key="9">
    <source>
        <dbReference type="ARBA" id="ARBA00030520"/>
    </source>
</evidence>
<evidence type="ECO:0000256" key="7">
    <source>
        <dbReference type="ARBA" id="ARBA00022917"/>
    </source>
</evidence>
<dbReference type="FunFam" id="3.40.50.620:FF:000100">
    <property type="entry name" value="probable leucine--tRNA ligase, mitochondrial"/>
    <property type="match status" value="1"/>
</dbReference>
<evidence type="ECO:0000256" key="3">
    <source>
        <dbReference type="ARBA" id="ARBA00013164"/>
    </source>
</evidence>
<evidence type="ECO:0000256" key="8">
    <source>
        <dbReference type="ARBA" id="ARBA00023146"/>
    </source>
</evidence>
<evidence type="ECO:0000256" key="6">
    <source>
        <dbReference type="ARBA" id="ARBA00022840"/>
    </source>
</evidence>
<dbReference type="GeneTree" id="ENSGT00390000015114"/>
<keyword evidence="6" id="KW-0067">ATP-binding</keyword>
<evidence type="ECO:0000256" key="5">
    <source>
        <dbReference type="ARBA" id="ARBA00022741"/>
    </source>
</evidence>
<evidence type="ECO:0000259" key="10">
    <source>
        <dbReference type="Pfam" id="PF00133"/>
    </source>
</evidence>
<evidence type="ECO:0000256" key="2">
    <source>
        <dbReference type="ARBA" id="ARBA00005594"/>
    </source>
</evidence>